<comment type="similarity">
    <text evidence="12">Belongs to the G-protein coupled receptor 1 family.</text>
</comment>
<dbReference type="PRINTS" id="PR00237">
    <property type="entry name" value="GPCRRHODOPSN"/>
</dbReference>
<dbReference type="SUPFAM" id="SSF81321">
    <property type="entry name" value="Family A G protein-coupled receptor-like"/>
    <property type="match status" value="1"/>
</dbReference>
<dbReference type="PROSITE" id="PS50262">
    <property type="entry name" value="G_PROTEIN_RECEP_F1_2"/>
    <property type="match status" value="1"/>
</dbReference>
<evidence type="ECO:0000256" key="11">
    <source>
        <dbReference type="ARBA" id="ARBA00023224"/>
    </source>
</evidence>
<feature type="transmembrane region" description="Helical" evidence="13">
    <location>
        <begin position="236"/>
        <end position="259"/>
    </location>
</feature>
<dbReference type="PROSITE" id="PS00237">
    <property type="entry name" value="G_PROTEIN_RECEP_F1_1"/>
    <property type="match status" value="1"/>
</dbReference>
<name>A0A1S2ZP59_ERIEU</name>
<dbReference type="GO" id="GO:0004930">
    <property type="term" value="F:G protein-coupled receptor activity"/>
    <property type="evidence" value="ECO:0007669"/>
    <property type="project" value="UniProtKB-KW"/>
</dbReference>
<dbReference type="AlphaFoldDB" id="A0A1S2ZP59"/>
<organism evidence="15 16">
    <name type="scientific">Erinaceus europaeus</name>
    <name type="common">Western European hedgehog</name>
    <dbReference type="NCBI Taxonomy" id="9365"/>
    <lineage>
        <taxon>Eukaryota</taxon>
        <taxon>Metazoa</taxon>
        <taxon>Chordata</taxon>
        <taxon>Craniata</taxon>
        <taxon>Vertebrata</taxon>
        <taxon>Euteleostomi</taxon>
        <taxon>Mammalia</taxon>
        <taxon>Eutheria</taxon>
        <taxon>Laurasiatheria</taxon>
        <taxon>Eulipotyphla</taxon>
        <taxon>Erinaceidae</taxon>
        <taxon>Erinaceinae</taxon>
        <taxon>Erinaceus</taxon>
    </lineage>
</organism>
<dbReference type="GO" id="GO:0005886">
    <property type="term" value="C:plasma membrane"/>
    <property type="evidence" value="ECO:0007669"/>
    <property type="project" value="UniProtKB-SubCell"/>
</dbReference>
<feature type="transmembrane region" description="Helical" evidence="13">
    <location>
        <begin position="130"/>
        <end position="153"/>
    </location>
</feature>
<dbReference type="FunCoup" id="A0A1S2ZP59">
    <property type="interactions" value="53"/>
</dbReference>
<comment type="function">
    <text evidence="1">Putative odorant or sperm cell receptor.</text>
</comment>
<dbReference type="InterPro" id="IPR017452">
    <property type="entry name" value="GPCR_Rhodpsn_7TM"/>
</dbReference>
<dbReference type="Pfam" id="PF13853">
    <property type="entry name" value="7tm_4"/>
    <property type="match status" value="1"/>
</dbReference>
<evidence type="ECO:0000256" key="7">
    <source>
        <dbReference type="ARBA" id="ARBA00022989"/>
    </source>
</evidence>
<evidence type="ECO:0000256" key="6">
    <source>
        <dbReference type="ARBA" id="ARBA00022725"/>
    </source>
</evidence>
<evidence type="ECO:0000256" key="5">
    <source>
        <dbReference type="ARBA" id="ARBA00022692"/>
    </source>
</evidence>
<dbReference type="InterPro" id="IPR047132">
    <property type="entry name" value="Olfact_rcpt_6C-like"/>
</dbReference>
<feature type="transmembrane region" description="Helical" evidence="13">
    <location>
        <begin position="59"/>
        <end position="79"/>
    </location>
</feature>
<evidence type="ECO:0000256" key="8">
    <source>
        <dbReference type="ARBA" id="ARBA00023040"/>
    </source>
</evidence>
<keyword evidence="10 12" id="KW-0675">Receptor</keyword>
<dbReference type="RefSeq" id="XP_007522413.2">
    <property type="nucleotide sequence ID" value="XM_007522351.2"/>
</dbReference>
<feature type="transmembrane region" description="Helical" evidence="13">
    <location>
        <begin position="198"/>
        <end position="224"/>
    </location>
</feature>
<dbReference type="Proteomes" id="UP001652624">
    <property type="component" value="Chromosome 8"/>
</dbReference>
<keyword evidence="8 12" id="KW-0297">G-protein coupled receptor</keyword>
<feature type="transmembrane region" description="Helical" evidence="13">
    <location>
        <begin position="271"/>
        <end position="290"/>
    </location>
</feature>
<dbReference type="PANTHER" id="PTHR26454:SF10">
    <property type="entry name" value="OLFACTORY RECEPTOR 6V1"/>
    <property type="match status" value="1"/>
</dbReference>
<dbReference type="InParanoid" id="A0A1S2ZP59"/>
<dbReference type="OrthoDB" id="9902777at2759"/>
<evidence type="ECO:0000259" key="14">
    <source>
        <dbReference type="PROSITE" id="PS50262"/>
    </source>
</evidence>
<gene>
    <name evidence="16" type="primary">LOC103112884</name>
</gene>
<evidence type="ECO:0000256" key="13">
    <source>
        <dbReference type="RuleBase" id="RU363047"/>
    </source>
</evidence>
<accession>A0A1S2ZP59</accession>
<keyword evidence="6 13" id="KW-0552">Olfaction</keyword>
<evidence type="ECO:0000256" key="12">
    <source>
        <dbReference type="RuleBase" id="RU000688"/>
    </source>
</evidence>
<feature type="domain" description="G-protein coupled receptors family 1 profile" evidence="14">
    <location>
        <begin position="39"/>
        <end position="288"/>
    </location>
</feature>
<evidence type="ECO:0000256" key="3">
    <source>
        <dbReference type="ARBA" id="ARBA00022475"/>
    </source>
</evidence>
<proteinExistence type="inferred from homology"/>
<dbReference type="CDD" id="cd15912">
    <property type="entry name" value="7tmA_OR6C-like"/>
    <property type="match status" value="1"/>
</dbReference>
<keyword evidence="5 12" id="KW-0812">Transmembrane</keyword>
<comment type="subcellular location">
    <subcellularLocation>
        <location evidence="2 13">Cell membrane</location>
        <topology evidence="2 13">Multi-pass membrane protein</topology>
    </subcellularLocation>
</comment>
<feature type="transmembrane region" description="Helical" evidence="13">
    <location>
        <begin position="23"/>
        <end position="47"/>
    </location>
</feature>
<keyword evidence="7 13" id="KW-1133">Transmembrane helix</keyword>
<reference evidence="16" key="1">
    <citation type="submission" date="2025-08" db="UniProtKB">
        <authorList>
            <consortium name="RefSeq"/>
        </authorList>
    </citation>
    <scope>IDENTIFICATION</scope>
</reference>
<keyword evidence="11 12" id="KW-0807">Transducer</keyword>
<dbReference type="Gene3D" id="1.20.1070.10">
    <property type="entry name" value="Rhodopsin 7-helix transmembrane proteins"/>
    <property type="match status" value="1"/>
</dbReference>
<keyword evidence="15" id="KW-1185">Reference proteome</keyword>
<dbReference type="InterPro" id="IPR000725">
    <property type="entry name" value="Olfact_rcpt"/>
</dbReference>
<evidence type="ECO:0000256" key="9">
    <source>
        <dbReference type="ARBA" id="ARBA00023136"/>
    </source>
</evidence>
<dbReference type="PANTHER" id="PTHR26454">
    <property type="entry name" value="OLFACTORY RECEPTOR"/>
    <property type="match status" value="1"/>
</dbReference>
<evidence type="ECO:0000256" key="2">
    <source>
        <dbReference type="ARBA" id="ARBA00004651"/>
    </source>
</evidence>
<dbReference type="GeneID" id="103112884"/>
<feature type="transmembrane region" description="Helical" evidence="13">
    <location>
        <begin position="99"/>
        <end position="118"/>
    </location>
</feature>
<evidence type="ECO:0000256" key="1">
    <source>
        <dbReference type="ARBA" id="ARBA00003929"/>
    </source>
</evidence>
<dbReference type="GO" id="GO:0004984">
    <property type="term" value="F:olfactory receptor activity"/>
    <property type="evidence" value="ECO:0007669"/>
    <property type="project" value="InterPro"/>
</dbReference>
<dbReference type="InterPro" id="IPR000276">
    <property type="entry name" value="GPCR_Rhodpsn"/>
</dbReference>
<evidence type="ECO:0000256" key="10">
    <source>
        <dbReference type="ARBA" id="ARBA00023170"/>
    </source>
</evidence>
<keyword evidence="3 13" id="KW-1003">Cell membrane</keyword>
<evidence type="ECO:0000313" key="15">
    <source>
        <dbReference type="Proteomes" id="UP001652624"/>
    </source>
</evidence>
<keyword evidence="4 13" id="KW-0716">Sensory transduction</keyword>
<evidence type="ECO:0000256" key="4">
    <source>
        <dbReference type="ARBA" id="ARBA00022606"/>
    </source>
</evidence>
<evidence type="ECO:0000313" key="16">
    <source>
        <dbReference type="RefSeq" id="XP_007522413.2"/>
    </source>
</evidence>
<dbReference type="eggNOG" id="ENOG502SIW0">
    <property type="taxonomic scope" value="Eukaryota"/>
</dbReference>
<protein>
    <recommendedName>
        <fullName evidence="13">Olfactory receptor</fullName>
    </recommendedName>
</protein>
<keyword evidence="9 13" id="KW-0472">Membrane</keyword>
<dbReference type="PRINTS" id="PR00245">
    <property type="entry name" value="OLFACTORYR"/>
</dbReference>
<sequence length="330" mass="36728">MANRSHPSEFLLLGFSSFGELQVLLYGPFLLLYLLSFMGNVVIILMVTASSHLHTPMCFFLGNFSLLEILVTMTAVPRMLSDLLLPVKAISFSGCMVQFYFYFSLGSTSFLILADMALDRFMAICHPLRYGTLMSWAVCGQLAGAAWAIPFLAMVPTVLSRISLDYCHGNIINHFFCDNAPLLQLTCSDTRLLEAWDFFMALAFVLSSFLVNLISYGYIVATVVRMPSASSRRKAFSTCGSHLMLVFLGYSSTIFLYVQPGKAHSVDVNKTVALVTAILTPFLNPFIFTLRNETVQAVLRGHMQRLKGLRRNYDESEGVGHARPSSTGRR</sequence>